<protein>
    <submittedName>
        <fullName evidence="2">Uncharacterized protein</fullName>
    </submittedName>
</protein>
<name>A0A6J4Q640_9ACTN</name>
<reference evidence="2" key="1">
    <citation type="submission" date="2020-02" db="EMBL/GenBank/DDBJ databases">
        <authorList>
            <person name="Meier V. D."/>
        </authorList>
    </citation>
    <scope>NUCLEOTIDE SEQUENCE</scope>
    <source>
        <strain evidence="2">AVDCRST_MAG37</strain>
    </source>
</reference>
<dbReference type="AlphaFoldDB" id="A0A6J4Q640"/>
<feature type="region of interest" description="Disordered" evidence="1">
    <location>
        <begin position="1"/>
        <end position="21"/>
    </location>
</feature>
<evidence type="ECO:0000313" key="2">
    <source>
        <dbReference type="EMBL" id="CAA9431630.1"/>
    </source>
</evidence>
<dbReference type="EMBL" id="CADCVD010000027">
    <property type="protein sequence ID" value="CAA9431630.1"/>
    <property type="molecule type" value="Genomic_DNA"/>
</dbReference>
<proteinExistence type="predicted"/>
<sequence>MMPKDNSGLGQLRQRTWSHAGRQDSDLRLETCDELVGDAGKDNEWLHAAAIDPALYLKDL</sequence>
<accession>A0A6J4Q640</accession>
<evidence type="ECO:0000256" key="1">
    <source>
        <dbReference type="SAM" id="MobiDB-lite"/>
    </source>
</evidence>
<organism evidence="2">
    <name type="scientific">uncultured Rubrobacteraceae bacterium</name>
    <dbReference type="NCBI Taxonomy" id="349277"/>
    <lineage>
        <taxon>Bacteria</taxon>
        <taxon>Bacillati</taxon>
        <taxon>Actinomycetota</taxon>
        <taxon>Rubrobacteria</taxon>
        <taxon>Rubrobacterales</taxon>
        <taxon>Rubrobacteraceae</taxon>
        <taxon>environmental samples</taxon>
    </lineage>
</organism>
<gene>
    <name evidence="2" type="ORF">AVDCRST_MAG37-647</name>
</gene>